<evidence type="ECO:0000256" key="6">
    <source>
        <dbReference type="ARBA" id="ARBA00023136"/>
    </source>
</evidence>
<keyword evidence="8 9" id="KW-0807">Transducer</keyword>
<keyword evidence="7 9" id="KW-0675">Receptor</keyword>
<dbReference type="GO" id="GO:0007218">
    <property type="term" value="P:neuropeptide signaling pathway"/>
    <property type="evidence" value="ECO:0007669"/>
    <property type="project" value="TreeGrafter"/>
</dbReference>
<dbReference type="PRINTS" id="PR00237">
    <property type="entry name" value="GPCRRHODOPSN"/>
</dbReference>
<sequence length="383" mass="43043">MEEFTLVMSTTNETDVADPNAGETSKVELYIVMVILCIFTIVGTAGNGLVIYVYSRKKDKLTSTLFILVLAVTDFMTCLIIVPYTIVMEYMGFIIGDHDLACKVYQFLITCNVPFSAFIMAAIAVDRYLCICHPFLHAMNPFRAKLIVFALLILAFSLGTFTSLAFGVYNHKTFNETYTTVNVTSLGNVTRETTIEVTRVVLNGACAGNTLILSNAILLVYQKVYTSLYAISFVIVVVLYTLIVYSVLIRMRMRQRQKRSVLLKCEMSTNSSPSCLPSETVALNGSNLGKNGHSIKDPKGFKRKASKKDKNVMANLRMAMMLFVVTLVFIVAFLPAFLMALELIPYSLVVFYMYFAYNVANPIIYSFMNRNFRDDLKKIFNCL</sequence>
<dbReference type="Gene3D" id="1.20.1070.10">
    <property type="entry name" value="Rhodopsin 7-helix transmembrane proteins"/>
    <property type="match status" value="1"/>
</dbReference>
<dbReference type="SMR" id="A0A8S4N3R3"/>
<proteinExistence type="inferred from homology"/>
<feature type="transmembrane region" description="Helical" evidence="10">
    <location>
        <begin position="65"/>
        <end position="84"/>
    </location>
</feature>
<evidence type="ECO:0000256" key="4">
    <source>
        <dbReference type="ARBA" id="ARBA00022989"/>
    </source>
</evidence>
<evidence type="ECO:0000256" key="8">
    <source>
        <dbReference type="ARBA" id="ARBA00023224"/>
    </source>
</evidence>
<evidence type="ECO:0000313" key="12">
    <source>
        <dbReference type="EMBL" id="CAH1774930.1"/>
    </source>
</evidence>
<keyword evidence="5 9" id="KW-0297">G-protein coupled receptor</keyword>
<evidence type="ECO:0000256" key="1">
    <source>
        <dbReference type="ARBA" id="ARBA00004651"/>
    </source>
</evidence>
<keyword evidence="6 10" id="KW-0472">Membrane</keyword>
<dbReference type="PANTHER" id="PTHR24230">
    <property type="entry name" value="G-PROTEIN COUPLED RECEPTOR"/>
    <property type="match status" value="1"/>
</dbReference>
<keyword evidence="13" id="KW-1185">Reference proteome</keyword>
<feature type="transmembrane region" description="Helical" evidence="10">
    <location>
        <begin position="146"/>
        <end position="169"/>
    </location>
</feature>
<comment type="similarity">
    <text evidence="9">Belongs to the G-protein coupled receptor 1 family.</text>
</comment>
<feature type="transmembrane region" description="Helical" evidence="10">
    <location>
        <begin position="228"/>
        <end position="249"/>
    </location>
</feature>
<dbReference type="PANTHER" id="PTHR24230:SF158">
    <property type="entry name" value="G-PROTEIN COUPLED RECEPTORS FAMILY 1 PROFILE DOMAIN-CONTAINING PROTEIN"/>
    <property type="match status" value="1"/>
</dbReference>
<dbReference type="OrthoDB" id="5969463at2759"/>
<keyword evidence="3 9" id="KW-0812">Transmembrane</keyword>
<name>A0A8S4N3R3_OWEFU</name>
<gene>
    <name evidence="12" type="ORF">OFUS_LOCUS2297</name>
</gene>
<reference evidence="12" key="1">
    <citation type="submission" date="2022-03" db="EMBL/GenBank/DDBJ databases">
        <authorList>
            <person name="Martin C."/>
        </authorList>
    </citation>
    <scope>NUCLEOTIDE SEQUENCE</scope>
</reference>
<dbReference type="EMBL" id="CAIIXF020000001">
    <property type="protein sequence ID" value="CAH1774930.1"/>
    <property type="molecule type" value="Genomic_DNA"/>
</dbReference>
<evidence type="ECO:0000256" key="9">
    <source>
        <dbReference type="RuleBase" id="RU000688"/>
    </source>
</evidence>
<evidence type="ECO:0000313" key="13">
    <source>
        <dbReference type="Proteomes" id="UP000749559"/>
    </source>
</evidence>
<evidence type="ECO:0000256" key="5">
    <source>
        <dbReference type="ARBA" id="ARBA00023040"/>
    </source>
</evidence>
<comment type="caution">
    <text evidence="12">The sequence shown here is derived from an EMBL/GenBank/DDBJ whole genome shotgun (WGS) entry which is preliminary data.</text>
</comment>
<evidence type="ECO:0000256" key="2">
    <source>
        <dbReference type="ARBA" id="ARBA00022475"/>
    </source>
</evidence>
<organism evidence="12 13">
    <name type="scientific">Owenia fusiformis</name>
    <name type="common">Polychaete worm</name>
    <dbReference type="NCBI Taxonomy" id="6347"/>
    <lineage>
        <taxon>Eukaryota</taxon>
        <taxon>Metazoa</taxon>
        <taxon>Spiralia</taxon>
        <taxon>Lophotrochozoa</taxon>
        <taxon>Annelida</taxon>
        <taxon>Polychaeta</taxon>
        <taxon>Sedentaria</taxon>
        <taxon>Canalipalpata</taxon>
        <taxon>Sabellida</taxon>
        <taxon>Oweniida</taxon>
        <taxon>Oweniidae</taxon>
        <taxon>Owenia</taxon>
    </lineage>
</organism>
<dbReference type="Proteomes" id="UP000749559">
    <property type="component" value="Unassembled WGS sequence"/>
</dbReference>
<dbReference type="CDD" id="cd00637">
    <property type="entry name" value="7tm_classA_rhodopsin-like"/>
    <property type="match status" value="1"/>
</dbReference>
<dbReference type="PROSITE" id="PS50262">
    <property type="entry name" value="G_PROTEIN_RECEP_F1_2"/>
    <property type="match status" value="1"/>
</dbReference>
<feature type="domain" description="G-protein coupled receptors family 1 profile" evidence="11">
    <location>
        <begin position="46"/>
        <end position="365"/>
    </location>
</feature>
<dbReference type="Pfam" id="PF00001">
    <property type="entry name" value="7tm_1"/>
    <property type="match status" value="1"/>
</dbReference>
<dbReference type="AlphaFoldDB" id="A0A8S4N3R3"/>
<accession>A0A8S4N3R3</accession>
<dbReference type="GO" id="GO:0005886">
    <property type="term" value="C:plasma membrane"/>
    <property type="evidence" value="ECO:0007669"/>
    <property type="project" value="UniProtKB-SubCell"/>
</dbReference>
<evidence type="ECO:0000256" key="10">
    <source>
        <dbReference type="SAM" id="Phobius"/>
    </source>
</evidence>
<dbReference type="GO" id="GO:0008528">
    <property type="term" value="F:G protein-coupled peptide receptor activity"/>
    <property type="evidence" value="ECO:0007669"/>
    <property type="project" value="TreeGrafter"/>
</dbReference>
<protein>
    <recommendedName>
        <fullName evidence="11">G-protein coupled receptors family 1 profile domain-containing protein</fullName>
    </recommendedName>
</protein>
<evidence type="ECO:0000259" key="11">
    <source>
        <dbReference type="PROSITE" id="PS50262"/>
    </source>
</evidence>
<comment type="subcellular location">
    <subcellularLocation>
        <location evidence="1">Cell membrane</location>
        <topology evidence="1">Multi-pass membrane protein</topology>
    </subcellularLocation>
</comment>
<dbReference type="InterPro" id="IPR000276">
    <property type="entry name" value="GPCR_Rhodpsn"/>
</dbReference>
<evidence type="ECO:0000256" key="7">
    <source>
        <dbReference type="ARBA" id="ARBA00023170"/>
    </source>
</evidence>
<evidence type="ECO:0000256" key="3">
    <source>
        <dbReference type="ARBA" id="ARBA00022692"/>
    </source>
</evidence>
<dbReference type="InterPro" id="IPR017452">
    <property type="entry name" value="GPCR_Rhodpsn_7TM"/>
</dbReference>
<feature type="transmembrane region" description="Helical" evidence="10">
    <location>
        <begin position="344"/>
        <end position="368"/>
    </location>
</feature>
<dbReference type="PROSITE" id="PS00237">
    <property type="entry name" value="G_PROTEIN_RECEP_F1_1"/>
    <property type="match status" value="1"/>
</dbReference>
<keyword evidence="2" id="KW-1003">Cell membrane</keyword>
<dbReference type="SUPFAM" id="SSF81321">
    <property type="entry name" value="Family A G protein-coupled receptor-like"/>
    <property type="match status" value="1"/>
</dbReference>
<dbReference type="SMART" id="SM01381">
    <property type="entry name" value="7TM_GPCR_Srsx"/>
    <property type="match status" value="1"/>
</dbReference>
<feature type="transmembrane region" description="Helical" evidence="10">
    <location>
        <begin position="316"/>
        <end position="338"/>
    </location>
</feature>
<feature type="transmembrane region" description="Helical" evidence="10">
    <location>
        <begin position="104"/>
        <end position="125"/>
    </location>
</feature>
<feature type="transmembrane region" description="Helical" evidence="10">
    <location>
        <begin position="29"/>
        <end position="53"/>
    </location>
</feature>
<keyword evidence="4 10" id="KW-1133">Transmembrane helix</keyword>